<feature type="non-terminal residue" evidence="3">
    <location>
        <position position="194"/>
    </location>
</feature>
<evidence type="ECO:0000313" key="2">
    <source>
        <dbReference type="EMBL" id="KAH9589645.1"/>
    </source>
</evidence>
<evidence type="ECO:0000256" key="1">
    <source>
        <dbReference type="SAM" id="MobiDB-lite"/>
    </source>
</evidence>
<gene>
    <name evidence="2" type="ORF">MS3_00002637</name>
    <name evidence="3" type="ORF">MS3_00064</name>
</gene>
<dbReference type="SUPFAM" id="SSF111469">
    <property type="entry name" value="Geminin coiled-coil domain"/>
    <property type="match status" value="1"/>
</dbReference>
<organism evidence="3">
    <name type="scientific">Schistosoma haematobium</name>
    <name type="common">Blood fluke</name>
    <dbReference type="NCBI Taxonomy" id="6185"/>
    <lineage>
        <taxon>Eukaryota</taxon>
        <taxon>Metazoa</taxon>
        <taxon>Spiralia</taxon>
        <taxon>Lophotrochozoa</taxon>
        <taxon>Platyhelminthes</taxon>
        <taxon>Trematoda</taxon>
        <taxon>Digenea</taxon>
        <taxon>Strigeidida</taxon>
        <taxon>Schistosomatoidea</taxon>
        <taxon>Schistosomatidae</taxon>
        <taxon>Schistosoma</taxon>
    </lineage>
</organism>
<dbReference type="GeneID" id="24587918"/>
<dbReference type="KEGG" id="shx:MS3_00002637"/>
<dbReference type="AlphaFoldDB" id="A0A095BT29"/>
<dbReference type="Pfam" id="PF07412">
    <property type="entry name" value="Geminin"/>
    <property type="match status" value="1"/>
</dbReference>
<name>A0A095BT29_SCHHA</name>
<sequence length="194" mass="22042">MMESQRRGLRVLNTSEHIEPKKTQLSVEKKPGIIPAKHFVKEPIANKPVVNKVAPFIIFQDPIETHCQHCGALRFKSQKDQHLNSSKEYKETATQVEVIDLNAWLCSEHAPEKYWETVAEQRRVALKETLDENLQLCELVEKLNFEIERLSAIASSGDHIDSMYNQLFGGQEAHSDLSAKPQEPSCEPNPAQLT</sequence>
<dbReference type="Gene3D" id="1.20.5.1180">
    <property type="entry name" value="Geminin coiled-coil domain"/>
    <property type="match status" value="1"/>
</dbReference>
<reference evidence="2" key="3">
    <citation type="submission" date="2021-06" db="EMBL/GenBank/DDBJ databases">
        <title>Chromosome-level genome assembly for S. haematobium.</title>
        <authorList>
            <person name="Stroehlein A.J."/>
        </authorList>
    </citation>
    <scope>NUCLEOTIDE SEQUENCE</scope>
</reference>
<keyword evidence="4" id="KW-1185">Reference proteome</keyword>
<dbReference type="EMBL" id="AMPZ03000002">
    <property type="protein sequence ID" value="KAH9589645.1"/>
    <property type="molecule type" value="Genomic_DNA"/>
</dbReference>
<protein>
    <recommendedName>
        <fullName evidence="5">Geminin</fullName>
    </recommendedName>
</protein>
<reference evidence="2" key="2">
    <citation type="journal article" date="2019" name="Gigascience">
        <title>High-quality Schistosoma haematobium genome achieved by single-molecule and long-range sequencing.</title>
        <authorList>
            <person name="Stroehlein A.J."/>
            <person name="Korhonen P.K."/>
            <person name="Chong T.M."/>
            <person name="Lim Y.L."/>
            <person name="Chan K.G."/>
            <person name="Webster B."/>
            <person name="Rollinson D."/>
            <person name="Brindley P.J."/>
            <person name="Gasser R.B."/>
            <person name="Young N.D."/>
        </authorList>
    </citation>
    <scope>NUCLEOTIDE SEQUENCE</scope>
</reference>
<dbReference type="RefSeq" id="XP_012791723.1">
    <property type="nucleotide sequence ID" value="XM_012936269.3"/>
</dbReference>
<reference evidence="3" key="1">
    <citation type="journal article" date="2012" name="Nat. Genet.">
        <title>Whole-genome sequence of Schistosoma haematobium.</title>
        <authorList>
            <person name="Young N.D."/>
            <person name="Jex A.R."/>
            <person name="Li B."/>
            <person name="Liu S."/>
            <person name="Yang L."/>
            <person name="Xiong Z."/>
            <person name="Li Y."/>
            <person name="Cantacessi C."/>
            <person name="Hall R.S."/>
            <person name="Xu X."/>
            <person name="Chen F."/>
            <person name="Wu X."/>
            <person name="Zerlotini A."/>
            <person name="Oliveira G."/>
            <person name="Hofmann A."/>
            <person name="Zhang G."/>
            <person name="Fang X."/>
            <person name="Kang Y."/>
            <person name="Campbell B.E."/>
            <person name="Loukas A."/>
            <person name="Ranganathan S."/>
            <person name="Rollinson D."/>
            <person name="Rinaldi G."/>
            <person name="Brindley P.J."/>
            <person name="Yang H."/>
            <person name="Wang J."/>
            <person name="Wang J."/>
            <person name="Gasser R.B."/>
        </authorList>
    </citation>
    <scope>NUCLEOTIDE SEQUENCE [LARGE SCALE GENOMIC DNA]</scope>
</reference>
<dbReference type="InterPro" id="IPR022786">
    <property type="entry name" value="Geminin/Multicilin"/>
</dbReference>
<dbReference type="OrthoDB" id="10043826at2759"/>
<accession>A0A095BT29</accession>
<dbReference type="EMBL" id="KL250488">
    <property type="protein sequence ID" value="KGB31968.1"/>
    <property type="molecule type" value="Genomic_DNA"/>
</dbReference>
<dbReference type="CTD" id="24587918"/>
<evidence type="ECO:0000313" key="4">
    <source>
        <dbReference type="Proteomes" id="UP000471633"/>
    </source>
</evidence>
<proteinExistence type="predicted"/>
<dbReference type="GO" id="GO:0006275">
    <property type="term" value="P:regulation of DNA replication"/>
    <property type="evidence" value="ECO:0007669"/>
    <property type="project" value="InterPro"/>
</dbReference>
<evidence type="ECO:0008006" key="5">
    <source>
        <dbReference type="Google" id="ProtNLM"/>
    </source>
</evidence>
<feature type="region of interest" description="Disordered" evidence="1">
    <location>
        <begin position="173"/>
        <end position="194"/>
    </location>
</feature>
<dbReference type="STRING" id="6185.A0A095BT29"/>
<dbReference type="Proteomes" id="UP000471633">
    <property type="component" value="Unassembled WGS sequence"/>
</dbReference>
<reference evidence="2" key="4">
    <citation type="journal article" date="2022" name="PLoS Pathog.">
        <title>Chromosome-level genome of Schistosoma haematobium underpins genome-wide explorations of molecular variation.</title>
        <authorList>
            <person name="Stroehlein A.J."/>
            <person name="Korhonen P.K."/>
            <person name="Lee V.V."/>
            <person name="Ralph S.A."/>
            <person name="Mentink-Kane M."/>
            <person name="You H."/>
            <person name="McManus D.P."/>
            <person name="Tchuente L.T."/>
            <person name="Stothard J.R."/>
            <person name="Kaur P."/>
            <person name="Dudchenko O."/>
            <person name="Aiden E.L."/>
            <person name="Yang B."/>
            <person name="Yang H."/>
            <person name="Emery A.M."/>
            <person name="Webster B.L."/>
            <person name="Brindley P.J."/>
            <person name="Rollinson D."/>
            <person name="Chang B.C.H."/>
            <person name="Gasser R.B."/>
            <person name="Young N.D."/>
        </authorList>
    </citation>
    <scope>NUCLEOTIDE SEQUENCE</scope>
</reference>
<evidence type="ECO:0000313" key="3">
    <source>
        <dbReference type="EMBL" id="KGB31968.1"/>
    </source>
</evidence>